<dbReference type="Gene3D" id="3.10.350.10">
    <property type="entry name" value="LysM domain"/>
    <property type="match status" value="7"/>
</dbReference>
<dbReference type="RefSeq" id="XP_038746306.1">
    <property type="nucleotide sequence ID" value="XM_038888409.1"/>
</dbReference>
<dbReference type="InterPro" id="IPR018392">
    <property type="entry name" value="LysM"/>
</dbReference>
<evidence type="ECO:0000256" key="4">
    <source>
        <dbReference type="SAM" id="MobiDB-lite"/>
    </source>
</evidence>
<dbReference type="AlphaFoldDB" id="A0A9P6I6M4"/>
<feature type="domain" description="LysM" evidence="6">
    <location>
        <begin position="609"/>
        <end position="657"/>
    </location>
</feature>
<keyword evidence="5" id="KW-0732">Signal</keyword>
<comment type="caution">
    <text evidence="7">The sequence shown here is derived from an EMBL/GenBank/DDBJ whole genome shotgun (WGS) entry which is preliminary data.</text>
</comment>
<dbReference type="GeneID" id="62161483"/>
<dbReference type="CDD" id="cd00118">
    <property type="entry name" value="LysM"/>
    <property type="match status" value="4"/>
</dbReference>
<dbReference type="PROSITE" id="PS51782">
    <property type="entry name" value="LYSM"/>
    <property type="match status" value="5"/>
</dbReference>
<dbReference type="Proteomes" id="UP000781932">
    <property type="component" value="Unassembled WGS sequence"/>
</dbReference>
<keyword evidence="1" id="KW-0147">Chitin-binding</keyword>
<reference evidence="7" key="2">
    <citation type="submission" date="2020-11" db="EMBL/GenBank/DDBJ databases">
        <title>Whole genome sequencing of Colletotrichum sp.</title>
        <authorList>
            <person name="Li H."/>
        </authorList>
    </citation>
    <scope>NUCLEOTIDE SEQUENCE</scope>
    <source>
        <strain evidence="7">CkLH20</strain>
    </source>
</reference>
<evidence type="ECO:0000313" key="7">
    <source>
        <dbReference type="EMBL" id="KAF9876845.1"/>
    </source>
</evidence>
<dbReference type="OrthoDB" id="2281372at2759"/>
<feature type="domain" description="LysM" evidence="6">
    <location>
        <begin position="130"/>
        <end position="177"/>
    </location>
</feature>
<protein>
    <recommendedName>
        <fullName evidence="6">LysM domain-containing protein</fullName>
    </recommendedName>
</protein>
<accession>A0A9P6I6M4</accession>
<dbReference type="InterPro" id="IPR052210">
    <property type="entry name" value="LysM1-like"/>
</dbReference>
<dbReference type="EMBL" id="JAATWM020000016">
    <property type="protein sequence ID" value="KAF9876845.1"/>
    <property type="molecule type" value="Genomic_DNA"/>
</dbReference>
<dbReference type="SUPFAM" id="SSF54106">
    <property type="entry name" value="LysM domain"/>
    <property type="match status" value="4"/>
</dbReference>
<evidence type="ECO:0000256" key="2">
    <source>
        <dbReference type="ARBA" id="ARBA00023026"/>
    </source>
</evidence>
<feature type="domain" description="LysM" evidence="6">
    <location>
        <begin position="44"/>
        <end position="91"/>
    </location>
</feature>
<dbReference type="Pfam" id="PF01476">
    <property type="entry name" value="LysM"/>
    <property type="match status" value="2"/>
</dbReference>
<dbReference type="InterPro" id="IPR036779">
    <property type="entry name" value="LysM_dom_sf"/>
</dbReference>
<evidence type="ECO:0000256" key="1">
    <source>
        <dbReference type="ARBA" id="ARBA00022669"/>
    </source>
</evidence>
<dbReference type="GO" id="GO:0008061">
    <property type="term" value="F:chitin binding"/>
    <property type="evidence" value="ECO:0007669"/>
    <property type="project" value="UniProtKB-KW"/>
</dbReference>
<dbReference type="SMART" id="SM00257">
    <property type="entry name" value="LysM"/>
    <property type="match status" value="5"/>
</dbReference>
<comment type="similarity">
    <text evidence="3">Belongs to the secreted LysM effector family.</text>
</comment>
<keyword evidence="8" id="KW-1185">Reference proteome</keyword>
<organism evidence="7 8">
    <name type="scientific">Colletotrichum karsti</name>
    <dbReference type="NCBI Taxonomy" id="1095194"/>
    <lineage>
        <taxon>Eukaryota</taxon>
        <taxon>Fungi</taxon>
        <taxon>Dikarya</taxon>
        <taxon>Ascomycota</taxon>
        <taxon>Pezizomycotina</taxon>
        <taxon>Sordariomycetes</taxon>
        <taxon>Hypocreomycetidae</taxon>
        <taxon>Glomerellales</taxon>
        <taxon>Glomerellaceae</taxon>
        <taxon>Colletotrichum</taxon>
        <taxon>Colletotrichum boninense species complex</taxon>
    </lineage>
</organism>
<evidence type="ECO:0000256" key="3">
    <source>
        <dbReference type="ARBA" id="ARBA00044955"/>
    </source>
</evidence>
<evidence type="ECO:0000313" key="8">
    <source>
        <dbReference type="Proteomes" id="UP000781932"/>
    </source>
</evidence>
<feature type="chain" id="PRO_5040288347" description="LysM domain-containing protein" evidence="5">
    <location>
        <begin position="25"/>
        <end position="659"/>
    </location>
</feature>
<feature type="region of interest" description="Disordered" evidence="4">
    <location>
        <begin position="480"/>
        <end position="500"/>
    </location>
</feature>
<evidence type="ECO:0000259" key="6">
    <source>
        <dbReference type="PROSITE" id="PS51782"/>
    </source>
</evidence>
<keyword evidence="2" id="KW-0843">Virulence</keyword>
<gene>
    <name evidence="7" type="ORF">CkaCkLH20_05691</name>
</gene>
<evidence type="ECO:0000256" key="5">
    <source>
        <dbReference type="SAM" id="SignalP"/>
    </source>
</evidence>
<proteinExistence type="inferred from homology"/>
<feature type="region of interest" description="Disordered" evidence="4">
    <location>
        <begin position="564"/>
        <end position="595"/>
    </location>
</feature>
<feature type="signal peptide" evidence="5">
    <location>
        <begin position="1"/>
        <end position="24"/>
    </location>
</feature>
<feature type="domain" description="LysM" evidence="6">
    <location>
        <begin position="425"/>
        <end position="472"/>
    </location>
</feature>
<dbReference type="PANTHER" id="PTHR34997">
    <property type="entry name" value="AM15"/>
    <property type="match status" value="1"/>
</dbReference>
<name>A0A9P6I6M4_9PEZI</name>
<reference evidence="7" key="1">
    <citation type="submission" date="2020-03" db="EMBL/GenBank/DDBJ databases">
        <authorList>
            <person name="He L."/>
        </authorList>
    </citation>
    <scope>NUCLEOTIDE SEQUENCE</scope>
    <source>
        <strain evidence="7">CkLH20</strain>
    </source>
</reference>
<feature type="domain" description="LysM" evidence="6">
    <location>
        <begin position="508"/>
        <end position="554"/>
    </location>
</feature>
<dbReference type="PANTHER" id="PTHR34997:SF1">
    <property type="entry name" value="PEPTIDOGLYCAN-BINDING LYSIN DOMAIN"/>
    <property type="match status" value="1"/>
</dbReference>
<sequence>MMSMMGFGDLFLLAFAAGCGLVHAQTASTPPGPTFTGSPSNCNKWYVISNGDNCGTVETKFGITHAQFIAWNPAVSNDCITNFWLGQAYCVGLGTAAPTTTKSTSVSASLPGATTPPGPTFTGSPSNCNRWYLIADGDNCGTVETKFGITHAQFIAWNPAVSDDCGTNFWLGQAYCVGLGLAVTSTSTGSSSSKISSSSRPIVTTTTPYSTRHPITNQTIVQPSSIDAWPPTKTQAGQPSYCNNWHFVEGGQTCNNIIGMYRTWMSTDDFYAWNPAIGQDCSGLFVYYWVCVGIRPQTQISLPYETGNATVELPPYFTFTPEPTPTEKPNFAVPTPTHGPMPENCKAYYQAGDGATCARALEEYPMVTQEQFLAWNPVLNGNCNGLWAGSWYCGVAFDWDSLPMPPTVTTKPSPVATAITANCAAWYRATGIDTCAVVAEMFGTFSEANFISWNPSVGSDCSGIVMDTYYCVGIPGTPTTRTKPVTEPTPPPANERPTQEGIVSDCGSFWLVSSTDTCDTIVSQSAITLDDFKTWNPAVGDACDGLEPDFYVCVGRGTAAGTSPSSSATVTITKSGPSSTVAVPSTTTSSGSGATPTPIQDGMVAGCKEFYYVVAGDGCWAIANDHGIALSDFYLWNPAVNNGGDCFGLWSNVYVCVGV</sequence>